<evidence type="ECO:0000256" key="2">
    <source>
        <dbReference type="ARBA" id="ARBA00022771"/>
    </source>
</evidence>
<evidence type="ECO:0000313" key="7">
    <source>
        <dbReference type="Proteomes" id="UP000515156"/>
    </source>
</evidence>
<feature type="region of interest" description="Disordered" evidence="5">
    <location>
        <begin position="277"/>
        <end position="308"/>
    </location>
</feature>
<feature type="region of interest" description="Disordered" evidence="5">
    <location>
        <begin position="225"/>
        <end position="247"/>
    </location>
</feature>
<dbReference type="InterPro" id="IPR011011">
    <property type="entry name" value="Znf_FYVE_PHD"/>
</dbReference>
<keyword evidence="1" id="KW-0479">Metal-binding</keyword>
<dbReference type="InterPro" id="IPR013083">
    <property type="entry name" value="Znf_RING/FYVE/PHD"/>
</dbReference>
<evidence type="ECO:0000256" key="4">
    <source>
        <dbReference type="SAM" id="Coils"/>
    </source>
</evidence>
<reference evidence="8" key="1">
    <citation type="submission" date="2025-08" db="UniProtKB">
        <authorList>
            <consortium name="RefSeq"/>
        </authorList>
    </citation>
    <scope>IDENTIFICATION</scope>
</reference>
<sequence length="550" mass="62456">MMGKKVDLSKLTEEETQHVWAVVQRDFDLRKKEEERLDDLKCKVEKESAKRDLLFNQAHLNKSHCVHCLQPFKFLVNSKCQCQVCHFYTCKNCSHYNKKDQGWVCDSCHIIRVMKISSLEWYHDHIRSRFKHFGSAKVMRSLYGWLQQGQSMGLNMTGSYQHQATTGAYNEDKESEDDLDSAEVQHYNLSFSKLVGQGKDASQKESLIAEADLAAMFHHILQQQGETTSPPGQEFTTEVNLPGNSNWKNLDKNSRHRAGSQWNVPQRSQYCADMDTSDEGMRGNDRMSVHQPHHTRRRSKASFQENVHHSESQFLGLGAHTSADLEEETLKNKLEELTNNITEKGVSSEEEEKTRAESKTLLNTFSDNLPNKDEMVYIAAAKASKLKKVLQEVEEHAQQSGTTDSELSGLEDKVATAAAQVQHAENEVSDIESRIAALSSAGLTVTPTEKARKTSPLKTPSPFISRYMENFQEVQTPEAGNMTSSSNEINKVLSMQQALRRKFNIPIDMPDGQDCFERNALYRGSLTQRNPNGKNRKVDRIFAKPVLTHQ</sequence>
<dbReference type="GO" id="GO:0017022">
    <property type="term" value="F:myosin binding"/>
    <property type="evidence" value="ECO:0007669"/>
    <property type="project" value="TreeGrafter"/>
</dbReference>
<gene>
    <name evidence="8" type="primary">MLPH</name>
</gene>
<dbReference type="GO" id="GO:0030864">
    <property type="term" value="C:cortical actin cytoskeleton"/>
    <property type="evidence" value="ECO:0007669"/>
    <property type="project" value="TreeGrafter"/>
</dbReference>
<dbReference type="GO" id="GO:0003779">
    <property type="term" value="F:actin binding"/>
    <property type="evidence" value="ECO:0007669"/>
    <property type="project" value="TreeGrafter"/>
</dbReference>
<feature type="region of interest" description="Disordered" evidence="5">
    <location>
        <begin position="526"/>
        <end position="550"/>
    </location>
</feature>
<feature type="compositionally biased region" description="Basic residues" evidence="5">
    <location>
        <begin position="291"/>
        <end position="300"/>
    </location>
</feature>
<keyword evidence="4" id="KW-0175">Coiled coil</keyword>
<dbReference type="InterPro" id="IPR041282">
    <property type="entry name" value="FYVE_2"/>
</dbReference>
<organism evidence="7 8">
    <name type="scientific">Microcaecilia unicolor</name>
    <dbReference type="NCBI Taxonomy" id="1415580"/>
    <lineage>
        <taxon>Eukaryota</taxon>
        <taxon>Metazoa</taxon>
        <taxon>Chordata</taxon>
        <taxon>Craniata</taxon>
        <taxon>Vertebrata</taxon>
        <taxon>Euteleostomi</taxon>
        <taxon>Amphibia</taxon>
        <taxon>Gymnophiona</taxon>
        <taxon>Siphonopidae</taxon>
        <taxon>Microcaecilia</taxon>
    </lineage>
</organism>
<dbReference type="GO" id="GO:0008270">
    <property type="term" value="F:zinc ion binding"/>
    <property type="evidence" value="ECO:0007669"/>
    <property type="project" value="UniProtKB-KW"/>
</dbReference>
<dbReference type="PROSITE" id="PS50916">
    <property type="entry name" value="RABBD"/>
    <property type="match status" value="1"/>
</dbReference>
<evidence type="ECO:0000256" key="3">
    <source>
        <dbReference type="ARBA" id="ARBA00022833"/>
    </source>
</evidence>
<dbReference type="FunFam" id="3.30.40.10:FF:000018">
    <property type="entry name" value="Synaptotagmin-like 5, isoform CRA_a"/>
    <property type="match status" value="1"/>
</dbReference>
<dbReference type="GeneID" id="115474266"/>
<dbReference type="Pfam" id="PF04698">
    <property type="entry name" value="Rab_eff_C"/>
    <property type="match status" value="1"/>
</dbReference>
<dbReference type="InterPro" id="IPR006788">
    <property type="entry name" value="Myrip/Melanophilin"/>
</dbReference>
<proteinExistence type="predicted"/>
<feature type="domain" description="RabBD" evidence="6">
    <location>
        <begin position="5"/>
        <end position="125"/>
    </location>
</feature>
<dbReference type="RefSeq" id="XP_030065522.1">
    <property type="nucleotide sequence ID" value="XM_030209662.1"/>
</dbReference>
<dbReference type="CTD" id="79083"/>
<dbReference type="Gene3D" id="3.30.40.10">
    <property type="entry name" value="Zinc/RING finger domain, C3HC4 (zinc finger)"/>
    <property type="match status" value="1"/>
</dbReference>
<dbReference type="Gene3D" id="1.20.5.1070">
    <property type="entry name" value="Head and neck region of the ectodomain of NDV fusion glycoprotein"/>
    <property type="match status" value="1"/>
</dbReference>
<dbReference type="CDD" id="cd15752">
    <property type="entry name" value="FYVE_SlaC2-a"/>
    <property type="match status" value="1"/>
</dbReference>
<dbReference type="KEGG" id="muo:115474266"/>
<evidence type="ECO:0000313" key="8">
    <source>
        <dbReference type="RefSeq" id="XP_030065522.1"/>
    </source>
</evidence>
<dbReference type="InParanoid" id="A0A6P7YDG1"/>
<keyword evidence="3" id="KW-0862">Zinc</keyword>
<dbReference type="SUPFAM" id="SSF57903">
    <property type="entry name" value="FYVE/PHD zinc finger"/>
    <property type="match status" value="1"/>
</dbReference>
<dbReference type="GO" id="GO:0031267">
    <property type="term" value="F:small GTPase binding"/>
    <property type="evidence" value="ECO:0007669"/>
    <property type="project" value="InterPro"/>
</dbReference>
<evidence type="ECO:0000259" key="6">
    <source>
        <dbReference type="PROSITE" id="PS50916"/>
    </source>
</evidence>
<dbReference type="InterPro" id="IPR010911">
    <property type="entry name" value="Rab_BD"/>
</dbReference>
<dbReference type="OrthoDB" id="10072397at2759"/>
<evidence type="ECO:0000256" key="5">
    <source>
        <dbReference type="SAM" id="MobiDB-lite"/>
    </source>
</evidence>
<dbReference type="GO" id="GO:0006886">
    <property type="term" value="P:intracellular protein transport"/>
    <property type="evidence" value="ECO:0007669"/>
    <property type="project" value="InterPro"/>
</dbReference>
<keyword evidence="7" id="KW-1185">Reference proteome</keyword>
<feature type="coiled-coil region" evidence="4">
    <location>
        <begin position="407"/>
        <end position="441"/>
    </location>
</feature>
<dbReference type="PANTHER" id="PTHR14555:SF1">
    <property type="entry name" value="MELANOPHILIN"/>
    <property type="match status" value="1"/>
</dbReference>
<dbReference type="InterPro" id="IPR037442">
    <property type="entry name" value="Melanophilin_FYVE-rel_dom"/>
</dbReference>
<protein>
    <submittedName>
        <fullName evidence="8">Melanophilin</fullName>
    </submittedName>
</protein>
<accession>A0A6P7YDG1</accession>
<dbReference type="PANTHER" id="PTHR14555">
    <property type="entry name" value="MYELIN-ASSOCIATED OLIGODENDROCYTIC BASIC PROTEIN MOBP -RELATED"/>
    <property type="match status" value="1"/>
</dbReference>
<feature type="compositionally biased region" description="Basic and acidic residues" evidence="5">
    <location>
        <begin position="279"/>
        <end position="288"/>
    </location>
</feature>
<name>A0A6P7YDG1_9AMPH</name>
<dbReference type="AlphaFoldDB" id="A0A6P7YDG1"/>
<dbReference type="FunCoup" id="A0A6P7YDG1">
    <property type="interactions" value="18"/>
</dbReference>
<dbReference type="Proteomes" id="UP000515156">
    <property type="component" value="Chromosome 7"/>
</dbReference>
<keyword evidence="2" id="KW-0863">Zinc-finger</keyword>
<evidence type="ECO:0000256" key="1">
    <source>
        <dbReference type="ARBA" id="ARBA00022723"/>
    </source>
</evidence>
<dbReference type="InterPro" id="IPR051745">
    <property type="entry name" value="Intracell_Transport_Effector"/>
</dbReference>
<dbReference type="Pfam" id="PF02318">
    <property type="entry name" value="FYVE_2"/>
    <property type="match status" value="1"/>
</dbReference>